<keyword evidence="2" id="KW-1185">Reference proteome</keyword>
<dbReference type="InParanoid" id="K3WFQ5"/>
<evidence type="ECO:0000313" key="2">
    <source>
        <dbReference type="Proteomes" id="UP000019132"/>
    </source>
</evidence>
<reference evidence="1" key="3">
    <citation type="submission" date="2015-02" db="UniProtKB">
        <authorList>
            <consortium name="EnsemblProtists"/>
        </authorList>
    </citation>
    <scope>IDENTIFICATION</scope>
    <source>
        <strain evidence="1">DAOM BR144</strain>
    </source>
</reference>
<reference evidence="2" key="2">
    <citation type="submission" date="2010-04" db="EMBL/GenBank/DDBJ databases">
        <authorList>
            <person name="Buell R."/>
            <person name="Hamilton J."/>
            <person name="Hostetler J."/>
        </authorList>
    </citation>
    <scope>NUCLEOTIDE SEQUENCE [LARGE SCALE GENOMIC DNA]</scope>
    <source>
        <strain evidence="2">DAOM:BR144</strain>
    </source>
</reference>
<dbReference type="EMBL" id="GL376638">
    <property type="status" value="NOT_ANNOTATED_CDS"/>
    <property type="molecule type" value="Genomic_DNA"/>
</dbReference>
<proteinExistence type="predicted"/>
<accession>K3WFQ5</accession>
<dbReference type="HOGENOM" id="CLU_2313610_0_0_1"/>
<dbReference type="VEuPathDB" id="FungiDB:PYU1_G003786"/>
<organism evidence="1 2">
    <name type="scientific">Globisporangium ultimum (strain ATCC 200006 / CBS 805.95 / DAOM BR144)</name>
    <name type="common">Pythium ultimum</name>
    <dbReference type="NCBI Taxonomy" id="431595"/>
    <lineage>
        <taxon>Eukaryota</taxon>
        <taxon>Sar</taxon>
        <taxon>Stramenopiles</taxon>
        <taxon>Oomycota</taxon>
        <taxon>Peronosporomycetes</taxon>
        <taxon>Pythiales</taxon>
        <taxon>Pythiaceae</taxon>
        <taxon>Globisporangium</taxon>
    </lineage>
</organism>
<reference evidence="2" key="1">
    <citation type="journal article" date="2010" name="Genome Biol.">
        <title>Genome sequence of the necrotrophic plant pathogen Pythium ultimum reveals original pathogenicity mechanisms and effector repertoire.</title>
        <authorList>
            <person name="Levesque C.A."/>
            <person name="Brouwer H."/>
            <person name="Cano L."/>
            <person name="Hamilton J.P."/>
            <person name="Holt C."/>
            <person name="Huitema E."/>
            <person name="Raffaele S."/>
            <person name="Robideau G.P."/>
            <person name="Thines M."/>
            <person name="Win J."/>
            <person name="Zerillo M.M."/>
            <person name="Beakes G.W."/>
            <person name="Boore J.L."/>
            <person name="Busam D."/>
            <person name="Dumas B."/>
            <person name="Ferriera S."/>
            <person name="Fuerstenberg S.I."/>
            <person name="Gachon C.M."/>
            <person name="Gaulin E."/>
            <person name="Govers F."/>
            <person name="Grenville-Briggs L."/>
            <person name="Horner N."/>
            <person name="Hostetler J."/>
            <person name="Jiang R.H."/>
            <person name="Johnson J."/>
            <person name="Krajaejun T."/>
            <person name="Lin H."/>
            <person name="Meijer H.J."/>
            <person name="Moore B."/>
            <person name="Morris P."/>
            <person name="Phuntmart V."/>
            <person name="Puiu D."/>
            <person name="Shetty J."/>
            <person name="Stajich J.E."/>
            <person name="Tripathy S."/>
            <person name="Wawra S."/>
            <person name="van West P."/>
            <person name="Whitty B.R."/>
            <person name="Coutinho P.M."/>
            <person name="Henrissat B."/>
            <person name="Martin F."/>
            <person name="Thomas P.D."/>
            <person name="Tyler B.M."/>
            <person name="De Vries R.P."/>
            <person name="Kamoun S."/>
            <person name="Yandell M."/>
            <person name="Tisserat N."/>
            <person name="Buell C.R."/>
        </authorList>
    </citation>
    <scope>NUCLEOTIDE SEQUENCE</scope>
    <source>
        <strain evidence="2">DAOM:BR144</strain>
    </source>
</reference>
<dbReference type="EnsemblProtists" id="PYU1_T003796">
    <property type="protein sequence ID" value="PYU1_T003796"/>
    <property type="gene ID" value="PYU1_G003786"/>
</dbReference>
<sequence>MWQNIEVCEVVSQLLVNTVGFLSMLLVTVSLSSLKCPSTDLPNISTSVLSIKIVEVLPTRLEFDHGPIITVLSTKWLIEQQILLWTRIEVFKLELNLAEW</sequence>
<dbReference type="Proteomes" id="UP000019132">
    <property type="component" value="Unassembled WGS sequence"/>
</dbReference>
<dbReference type="AlphaFoldDB" id="K3WFQ5"/>
<name>K3WFQ5_GLOUD</name>
<protein>
    <submittedName>
        <fullName evidence="1">Uncharacterized protein</fullName>
    </submittedName>
</protein>
<evidence type="ECO:0000313" key="1">
    <source>
        <dbReference type="EnsemblProtists" id="PYU1_T003796"/>
    </source>
</evidence>